<sequence length="165" mass="19479">MDFLILSSAVVSLFIFVVVKITVLRFLGGKKIIIGLIYAYFLTSLINFFVFFFQMTIVFYIISFLLYSLMAIIYVWLVLGIATTSLRIQLLVTIHELGGRIAYKKLLERYNKRVIIENRLQRLVGAGEIQYSKGYYYYNNTFSYFKLHMLLIKLMAKLYKVPRYR</sequence>
<gene>
    <name evidence="2" type="ORF">A2773_03515</name>
</gene>
<organism evidence="2 3">
    <name type="scientific">Candidatus Gottesmanbacteria bacterium RIFCSPHIGHO2_01_FULL_39_10</name>
    <dbReference type="NCBI Taxonomy" id="1798375"/>
    <lineage>
        <taxon>Bacteria</taxon>
        <taxon>Candidatus Gottesmaniibacteriota</taxon>
    </lineage>
</organism>
<reference evidence="2 3" key="1">
    <citation type="journal article" date="2016" name="Nat. Commun.">
        <title>Thousands of microbial genomes shed light on interconnected biogeochemical processes in an aquifer system.</title>
        <authorList>
            <person name="Anantharaman K."/>
            <person name="Brown C.T."/>
            <person name="Hug L.A."/>
            <person name="Sharon I."/>
            <person name="Castelle C.J."/>
            <person name="Probst A.J."/>
            <person name="Thomas B.C."/>
            <person name="Singh A."/>
            <person name="Wilkins M.J."/>
            <person name="Karaoz U."/>
            <person name="Brodie E.L."/>
            <person name="Williams K.H."/>
            <person name="Hubbard S.S."/>
            <person name="Banfield J.F."/>
        </authorList>
    </citation>
    <scope>NUCLEOTIDE SEQUENCE [LARGE SCALE GENOMIC DNA]</scope>
</reference>
<comment type="caution">
    <text evidence="2">The sequence shown here is derived from an EMBL/GenBank/DDBJ whole genome shotgun (WGS) entry which is preliminary data.</text>
</comment>
<protein>
    <submittedName>
        <fullName evidence="2">Uncharacterized protein</fullName>
    </submittedName>
</protein>
<evidence type="ECO:0000313" key="3">
    <source>
        <dbReference type="Proteomes" id="UP000177383"/>
    </source>
</evidence>
<feature type="transmembrane region" description="Helical" evidence="1">
    <location>
        <begin position="32"/>
        <end position="51"/>
    </location>
</feature>
<evidence type="ECO:0000256" key="1">
    <source>
        <dbReference type="SAM" id="Phobius"/>
    </source>
</evidence>
<feature type="transmembrane region" description="Helical" evidence="1">
    <location>
        <begin position="6"/>
        <end position="27"/>
    </location>
</feature>
<dbReference type="AlphaFoldDB" id="A0A1F5ZPC2"/>
<keyword evidence="1" id="KW-1133">Transmembrane helix</keyword>
<feature type="transmembrane region" description="Helical" evidence="1">
    <location>
        <begin position="57"/>
        <end position="79"/>
    </location>
</feature>
<dbReference type="Proteomes" id="UP000177383">
    <property type="component" value="Unassembled WGS sequence"/>
</dbReference>
<proteinExistence type="predicted"/>
<keyword evidence="1" id="KW-0472">Membrane</keyword>
<keyword evidence="1" id="KW-0812">Transmembrane</keyword>
<evidence type="ECO:0000313" key="2">
    <source>
        <dbReference type="EMBL" id="OGG14340.1"/>
    </source>
</evidence>
<dbReference type="EMBL" id="MFJE01000021">
    <property type="protein sequence ID" value="OGG14340.1"/>
    <property type="molecule type" value="Genomic_DNA"/>
</dbReference>
<name>A0A1F5ZPC2_9BACT</name>
<dbReference type="STRING" id="1798375.A2773_03515"/>
<accession>A0A1F5ZPC2</accession>